<dbReference type="SUPFAM" id="SSF50129">
    <property type="entry name" value="GroES-like"/>
    <property type="match status" value="1"/>
</dbReference>
<feature type="domain" description="Enoyl reductase (ER)" evidence="3">
    <location>
        <begin position="17"/>
        <end position="325"/>
    </location>
</feature>
<dbReference type="eggNOG" id="COG0604">
    <property type="taxonomic scope" value="Bacteria"/>
</dbReference>
<keyword evidence="5" id="KW-1185">Reference proteome</keyword>
<evidence type="ECO:0000313" key="5">
    <source>
        <dbReference type="Proteomes" id="UP000006575"/>
    </source>
</evidence>
<protein>
    <submittedName>
        <fullName evidence="4">Oxidoreductase</fullName>
    </submittedName>
</protein>
<proteinExistence type="predicted"/>
<dbReference type="EnsemblBacteria" id="CAK12078">
    <property type="protein sequence ID" value="CAK12078"/>
    <property type="gene ID" value="pRL120366"/>
</dbReference>
<organism evidence="4 5">
    <name type="scientific">Rhizobium johnstonii (strain DSM 114642 / LMG 32736 / 3841)</name>
    <name type="common">Rhizobium leguminosarum bv. viciae</name>
    <dbReference type="NCBI Taxonomy" id="216596"/>
    <lineage>
        <taxon>Bacteria</taxon>
        <taxon>Pseudomonadati</taxon>
        <taxon>Pseudomonadota</taxon>
        <taxon>Alphaproteobacteria</taxon>
        <taxon>Hyphomicrobiales</taxon>
        <taxon>Rhizobiaceae</taxon>
        <taxon>Rhizobium/Agrobacterium group</taxon>
        <taxon>Rhizobium</taxon>
        <taxon>Rhizobium johnstonii</taxon>
    </lineage>
</organism>
<dbReference type="KEGG" id="rle:pRL120366"/>
<evidence type="ECO:0000256" key="1">
    <source>
        <dbReference type="ARBA" id="ARBA00022857"/>
    </source>
</evidence>
<geneLocation type="plasmid" evidence="5">
    <name>pRL12</name>
</geneLocation>
<dbReference type="Proteomes" id="UP000006575">
    <property type="component" value="Plasmid pRL12"/>
</dbReference>
<keyword evidence="2" id="KW-0560">Oxidoreductase</keyword>
<reference evidence="4 5" key="1">
    <citation type="journal article" date="2006" name="Genome Biol.">
        <title>The genome of Rhizobium leguminosarum has recognizable core and accessory components.</title>
        <authorList>
            <person name="Young J.W."/>
            <person name="Crossman L.C."/>
            <person name="Johnston A.W.B."/>
            <person name="Thomson N.R."/>
            <person name="Ghazoui Z.F."/>
            <person name="Hull K.H."/>
            <person name="Wexler M."/>
            <person name="Curson A.R.J."/>
            <person name="Todd J.D."/>
            <person name="Poole P.S."/>
            <person name="Mauchline T.H."/>
            <person name="East A.K."/>
            <person name="Quail M.A."/>
            <person name="Churcher C."/>
            <person name="Arrowsmith C."/>
            <person name="Cherevach A."/>
            <person name="Chillingworth T."/>
            <person name="Clarke K."/>
            <person name="Cronin A."/>
            <person name="Davis P."/>
            <person name="Fraser A."/>
            <person name="Hance Z."/>
            <person name="Hauser H."/>
            <person name="Jagels K."/>
            <person name="Moule S."/>
            <person name="Mungall K."/>
            <person name="Norbertczak H."/>
            <person name="Rabbinowitsch E."/>
            <person name="Sanders M."/>
            <person name="Simmonds M."/>
            <person name="Whitehead S."/>
            <person name="Parkhill J."/>
        </authorList>
    </citation>
    <scope>NUCLEOTIDE SEQUENCE [LARGE SCALE GENOMIC DNA]</scope>
    <source>
        <strain evidence="5">DSM 114642 / LMG 32736 / 3841</strain>
    </source>
</reference>
<dbReference type="SUPFAM" id="SSF51735">
    <property type="entry name" value="NAD(P)-binding Rossmann-fold domains"/>
    <property type="match status" value="1"/>
</dbReference>
<dbReference type="Gene3D" id="3.90.180.10">
    <property type="entry name" value="Medium-chain alcohol dehydrogenases, catalytic domain"/>
    <property type="match status" value="1"/>
</dbReference>
<dbReference type="CDD" id="cd05282">
    <property type="entry name" value="ETR_like"/>
    <property type="match status" value="1"/>
</dbReference>
<gene>
    <name evidence="4" type="ordered locus">pRL120366</name>
</gene>
<dbReference type="HOGENOM" id="CLU_026673_17_2_5"/>
<dbReference type="EMBL" id="AM236086">
    <property type="protein sequence ID" value="CAK12078.1"/>
    <property type="molecule type" value="Genomic_DNA"/>
</dbReference>
<accession>Q1M494</accession>
<keyword evidence="1" id="KW-0521">NADP</keyword>
<dbReference type="GO" id="GO:0016651">
    <property type="term" value="F:oxidoreductase activity, acting on NAD(P)H"/>
    <property type="evidence" value="ECO:0007669"/>
    <property type="project" value="TreeGrafter"/>
</dbReference>
<name>Q1M494_RHIJ3</name>
<dbReference type="SMART" id="SM00829">
    <property type="entry name" value="PKS_ER"/>
    <property type="match status" value="1"/>
</dbReference>
<dbReference type="InterPro" id="IPR011032">
    <property type="entry name" value="GroES-like_sf"/>
</dbReference>
<dbReference type="AlphaFoldDB" id="Q1M494"/>
<dbReference type="GO" id="GO:0070402">
    <property type="term" value="F:NADPH binding"/>
    <property type="evidence" value="ECO:0007669"/>
    <property type="project" value="TreeGrafter"/>
</dbReference>
<dbReference type="InterPro" id="IPR036291">
    <property type="entry name" value="NAD(P)-bd_dom_sf"/>
</dbReference>
<dbReference type="PANTHER" id="PTHR48106:SF2">
    <property type="entry name" value="ZN2+-BINDING DEHYDROGENASE"/>
    <property type="match status" value="1"/>
</dbReference>
<dbReference type="PANTHER" id="PTHR48106">
    <property type="entry name" value="QUINONE OXIDOREDUCTASE PIG3-RELATED"/>
    <property type="match status" value="1"/>
</dbReference>
<dbReference type="InterPro" id="IPR020843">
    <property type="entry name" value="ER"/>
</dbReference>
<evidence type="ECO:0000259" key="3">
    <source>
        <dbReference type="SMART" id="SM00829"/>
    </source>
</evidence>
<dbReference type="Pfam" id="PF08240">
    <property type="entry name" value="ADH_N"/>
    <property type="match status" value="1"/>
</dbReference>
<dbReference type="Gene3D" id="3.40.50.720">
    <property type="entry name" value="NAD(P)-binding Rossmann-like Domain"/>
    <property type="match status" value="1"/>
</dbReference>
<evidence type="ECO:0000256" key="2">
    <source>
        <dbReference type="ARBA" id="ARBA00023002"/>
    </source>
</evidence>
<dbReference type="InterPro" id="IPR013154">
    <property type="entry name" value="ADH-like_N"/>
</dbReference>
<sequence>MGDAMQYQAVVRKFGPAQEVVELERAALPPLRRDQVRVRLLARAINPSDIITISGAYSGRTTLPFIPGFEAFGVVEQCGEEVHGLSPGTRVLPVRSAGGWQEFKDTDPGWCLRVPDALTDFEAATSYVNPMTAWLMLHAKIGLRPGMRIAINAAASSIGAILIGLANAAGVEPVAIVRSEGSLERLRGRVEAIIIDREESDLVAGLAGRHGVDAVLDCVGGARAATLADALKPGGHFVHYGLLSGQSIPASFWASHPDIAFSYCHLREWVHSQAMGDVQQAYSEIAAQIVSKVIATEVREVFPLENVRQALHSALPFRAGGKVLLA</sequence>
<evidence type="ECO:0000313" key="4">
    <source>
        <dbReference type="EMBL" id="CAK12078.1"/>
    </source>
</evidence>
<dbReference type="Pfam" id="PF13602">
    <property type="entry name" value="ADH_zinc_N_2"/>
    <property type="match status" value="1"/>
</dbReference>